<reference evidence="4" key="6">
    <citation type="submission" date="2011-05" db="EMBL/GenBank/DDBJ databases">
        <title>Complete sequence of Collimonas fungivorans Ter331.</title>
        <authorList>
            <person name="Leveau J.H."/>
        </authorList>
    </citation>
    <scope>NUCLEOTIDE SEQUENCE [LARGE SCALE GENOMIC DNA]</scope>
    <source>
        <strain evidence="4">Ter331</strain>
    </source>
</reference>
<dbReference type="EMBL" id="CP002745">
    <property type="protein sequence ID" value="AEK62653.1"/>
    <property type="molecule type" value="Genomic_DNA"/>
</dbReference>
<dbReference type="PANTHER" id="PTHR43639:SF1">
    <property type="entry name" value="SHORT-CHAIN DEHYDROGENASE_REDUCTASE FAMILY PROTEIN"/>
    <property type="match status" value="1"/>
</dbReference>
<dbReference type="HOGENOM" id="CLU_010194_1_3_4"/>
<dbReference type="Pfam" id="PF13561">
    <property type="entry name" value="adh_short_C2"/>
    <property type="match status" value="1"/>
</dbReference>
<dbReference type="PRINTS" id="PR00081">
    <property type="entry name" value="GDHRDH"/>
</dbReference>
<dbReference type="GO" id="GO:0016491">
    <property type="term" value="F:oxidoreductase activity"/>
    <property type="evidence" value="ECO:0007669"/>
    <property type="project" value="UniProtKB-KW"/>
</dbReference>
<sequence>MNKHANKQLNQQLDQQLNQQRQPDHAAPAVLITGAAKRVGRVIAERFAQAGYAVAVHYGSSQQEALDTVRAIEAGGGSAVALHADLQAAEQLTAMIEAVYARFGRLDVLVNCAAIFFPDTLADFALPDLERSWQVNCRAPLLLTQAFHRQARQRAQQGVVINVVDQKVHANFHPEDFSYTVAKAALGNLTAMLAMSAAPVLRVNALYPGLMTTSGDQSQADFEYSSARSTPLGYIAPVTEIADAILLLTRPSFNGAEFVVDAGQNLVRVERDVINLYRAP</sequence>
<accession>G0A9N0</accession>
<dbReference type="Gene3D" id="3.40.50.720">
    <property type="entry name" value="NAD(P)-binding Rossmann-like Domain"/>
    <property type="match status" value="1"/>
</dbReference>
<dbReference type="eggNOG" id="COG1028">
    <property type="taxonomic scope" value="Bacteria"/>
</dbReference>
<evidence type="ECO:0008006" key="5">
    <source>
        <dbReference type="Google" id="ProtNLM"/>
    </source>
</evidence>
<dbReference type="SUPFAM" id="SSF51735">
    <property type="entry name" value="NAD(P)-binding Rossmann-fold domains"/>
    <property type="match status" value="1"/>
</dbReference>
<evidence type="ECO:0000313" key="4">
    <source>
        <dbReference type="Proteomes" id="UP000008392"/>
    </source>
</evidence>
<reference evidence="3 4" key="5">
    <citation type="journal article" date="2011" name="ISME J.">
        <title>Dual transcriptional profiling of a bacterial/fungal confrontation: Collimonas fungivorans versus Aspergillus niger.</title>
        <authorList>
            <person name="Mela F."/>
            <person name="Fritsche K."/>
            <person name="de Boer W."/>
            <person name="van Veen J.A."/>
            <person name="de Graaff L.H."/>
            <person name="van den Berg M."/>
            <person name="Leveau J.H."/>
        </authorList>
    </citation>
    <scope>NUCLEOTIDE SEQUENCE [LARGE SCALE GENOMIC DNA]</scope>
    <source>
        <strain evidence="3 4">Ter331</strain>
    </source>
</reference>
<name>G0A9N0_COLFT</name>
<dbReference type="PRINTS" id="PR00080">
    <property type="entry name" value="SDRFAMILY"/>
</dbReference>
<reference evidence="3 4" key="1">
    <citation type="journal article" date="2004" name="Environ. Microbiol.">
        <title>Phylogeny-function analysis of (meta)genomic libraries: screening for expression of ribosomal RNA genes by large-insert library fluorescent in situ hybridization (LIL-FISH).</title>
        <authorList>
            <person name="Leveau J.H."/>
            <person name="Gerards S."/>
            <person name="de Boer W."/>
            <person name="van Veen J.A."/>
        </authorList>
    </citation>
    <scope>NUCLEOTIDE SEQUENCE [LARGE SCALE GENOMIC DNA]</scope>
    <source>
        <strain evidence="3 4">Ter331</strain>
    </source>
</reference>
<keyword evidence="2" id="KW-0560">Oxidoreductase</keyword>
<reference evidence="3 4" key="3">
    <citation type="journal article" date="2008" name="FEMS Microbiol. Ecol.">
        <title>Identification and characterization of genes underlying chitinolysis in Collimonas fungivorans Ter331.</title>
        <authorList>
            <person name="Fritsche K."/>
            <person name="de Boer W."/>
            <person name="Gerards S."/>
            <person name="van den Berg M."/>
            <person name="van Veen J.A."/>
            <person name="Leveau J.H."/>
        </authorList>
    </citation>
    <scope>NUCLEOTIDE SEQUENCE [LARGE SCALE GENOMIC DNA]</scope>
    <source>
        <strain evidence="3 4">Ter331</strain>
    </source>
</reference>
<keyword evidence="4" id="KW-1185">Reference proteome</keyword>
<protein>
    <recommendedName>
        <fullName evidence="5">Short chain dehydrogenase family protein</fullName>
    </recommendedName>
</protein>
<reference evidence="3 4" key="2">
    <citation type="journal article" date="2006" name="J. Microbiol. Methods">
        <title>Genomic flank-sequencing of plasposon insertion sites for rapid identification of functional genes.</title>
        <authorList>
            <person name="Leveau J.H."/>
            <person name="Gerards S."/>
            <person name="Fritsche K."/>
            <person name="Zondag G."/>
            <person name="van Veen J.A."/>
        </authorList>
    </citation>
    <scope>NUCLEOTIDE SEQUENCE [LARGE SCALE GENOMIC DNA]</scope>
    <source>
        <strain evidence="3 4">Ter331</strain>
    </source>
</reference>
<proteinExistence type="inferred from homology"/>
<reference evidence="3 4" key="4">
    <citation type="journal article" date="2010" name="Environ. Microbiol.">
        <title>The bacterial genus Collimonas: mycophagy, weathering and other adaptive solutions to life in oligotrophic soil environments.</title>
        <authorList>
            <person name="Leveau J.H."/>
            <person name="Uroz S."/>
            <person name="de Boer W."/>
        </authorList>
    </citation>
    <scope>NUCLEOTIDE SEQUENCE [LARGE SCALE GENOMIC DNA]</scope>
    <source>
        <strain evidence="3 4">Ter331</strain>
    </source>
</reference>
<evidence type="ECO:0000256" key="1">
    <source>
        <dbReference type="ARBA" id="ARBA00006484"/>
    </source>
</evidence>
<evidence type="ECO:0000256" key="2">
    <source>
        <dbReference type="ARBA" id="ARBA00023002"/>
    </source>
</evidence>
<dbReference type="AlphaFoldDB" id="G0A9N0"/>
<dbReference type="InterPro" id="IPR036291">
    <property type="entry name" value="NAD(P)-bd_dom_sf"/>
</dbReference>
<dbReference type="Proteomes" id="UP000008392">
    <property type="component" value="Chromosome"/>
</dbReference>
<gene>
    <name evidence="3" type="ordered locus">CFU_2827</name>
</gene>
<evidence type="ECO:0000313" key="3">
    <source>
        <dbReference type="EMBL" id="AEK62653.1"/>
    </source>
</evidence>
<dbReference type="KEGG" id="cfu:CFU_2827"/>
<dbReference type="PANTHER" id="PTHR43639">
    <property type="entry name" value="OXIDOREDUCTASE, SHORT-CHAIN DEHYDROGENASE/REDUCTASE FAMILY (AFU_ORTHOLOGUE AFUA_5G02870)"/>
    <property type="match status" value="1"/>
</dbReference>
<organism evidence="3 4">
    <name type="scientific">Collimonas fungivorans (strain Ter331)</name>
    <dbReference type="NCBI Taxonomy" id="1005048"/>
    <lineage>
        <taxon>Bacteria</taxon>
        <taxon>Pseudomonadati</taxon>
        <taxon>Pseudomonadota</taxon>
        <taxon>Betaproteobacteria</taxon>
        <taxon>Burkholderiales</taxon>
        <taxon>Oxalobacteraceae</taxon>
        <taxon>Collimonas</taxon>
    </lineage>
</organism>
<comment type="similarity">
    <text evidence="1">Belongs to the short-chain dehydrogenases/reductases (SDR) family.</text>
</comment>
<dbReference type="STRING" id="1005048.CFU_2827"/>
<dbReference type="InterPro" id="IPR002347">
    <property type="entry name" value="SDR_fam"/>
</dbReference>